<dbReference type="PATRIC" id="fig|45065.4.peg.2194"/>
<dbReference type="EMBL" id="LNYC01000072">
    <property type="protein sequence ID" value="KTC97359.1"/>
    <property type="molecule type" value="Genomic_DNA"/>
</dbReference>
<keyword evidence="6" id="KW-1185">Reference proteome</keyword>
<dbReference type="OrthoDB" id="8740737at2"/>
<evidence type="ECO:0000313" key="5">
    <source>
        <dbReference type="EMBL" id="KTC97359.1"/>
    </source>
</evidence>
<reference evidence="5 6" key="1">
    <citation type="submission" date="2015-11" db="EMBL/GenBank/DDBJ databases">
        <title>Genomic analysis of 38 Legionella species identifies large and diverse effector repertoires.</title>
        <authorList>
            <person name="Burstein D."/>
            <person name="Amaro F."/>
            <person name="Zusman T."/>
            <person name="Lifshitz Z."/>
            <person name="Cohen O."/>
            <person name="Gilbert J.A."/>
            <person name="Pupko T."/>
            <person name="Shuman H.A."/>
            <person name="Segal G."/>
        </authorList>
    </citation>
    <scope>NUCLEOTIDE SEQUENCE [LARGE SCALE GENOMIC DNA]</scope>
    <source>
        <strain evidence="5 6">ATCC 49504</strain>
    </source>
</reference>
<evidence type="ECO:0000256" key="1">
    <source>
        <dbReference type="ARBA" id="ARBA00004141"/>
    </source>
</evidence>
<evidence type="ECO:0000256" key="3">
    <source>
        <dbReference type="ARBA" id="ARBA00022989"/>
    </source>
</evidence>
<dbReference type="PANTHER" id="PTHR10283">
    <property type="entry name" value="SOLUTE CARRIER FAMILY 13 MEMBER"/>
    <property type="match status" value="1"/>
</dbReference>
<name>A0A0W0TP44_9GAMM</name>
<evidence type="ECO:0000313" key="6">
    <source>
        <dbReference type="Proteomes" id="UP000054785"/>
    </source>
</evidence>
<proteinExistence type="predicted"/>
<comment type="subcellular location">
    <subcellularLocation>
        <location evidence="1">Membrane</location>
        <topology evidence="1">Multi-pass membrane protein</topology>
    </subcellularLocation>
</comment>
<accession>A0A0W0TP44</accession>
<organism evidence="5 6">
    <name type="scientific">Legionella geestiana</name>
    <dbReference type="NCBI Taxonomy" id="45065"/>
    <lineage>
        <taxon>Bacteria</taxon>
        <taxon>Pseudomonadati</taxon>
        <taxon>Pseudomonadota</taxon>
        <taxon>Gammaproteobacteria</taxon>
        <taxon>Legionellales</taxon>
        <taxon>Legionellaceae</taxon>
        <taxon>Legionella</taxon>
    </lineage>
</organism>
<sequence length="481" mass="53066">MNVTSQTSSPLEGVQTQASVYRVLGWCLTSLFTTCMLLLVHFSALNDAASRFVVIFSAALGMWVFRLVPESVPAIFVLCATMVLNTGPSTTMLSGFMSDSFFLASSLFAIGCVMVKSRLLHRVSLLLLCRVRLGQRGLQLLLFGTGLLTTPLVSVQSSRVALMAPLLDSLLESGRIAPRSPAANAMACSAFQGCILFSTVFLTGKSSNTILYAMMTLHTHVEFGMVRWLAAALVPGVLMALLFWGMQWRRFGGLPSLNISRFRLVRELQTMGDVSRHEWVVLGTLVVLMAGLGAVACWRLSGIWVCIAVFAVLLGSGAMGRQELTGRINWTFLFYLGAIIGIMRYIQDIGMEDWLFEHLKGLVPLAKARPGMFIATVFGISWLSTLVLGTLTAPAILFTVFLPIAHQSGMGLWVVAFVILTATEAWIFPWQSTYFLCFEHLLSRNQRVDMRPLLSMNLWMVPGKLAILLASLPYWRWLGEL</sequence>
<protein>
    <submittedName>
        <fullName evidence="5">Putative malate transporter YflS</fullName>
    </submittedName>
</protein>
<dbReference type="AlphaFoldDB" id="A0A0W0TP44"/>
<dbReference type="GO" id="GO:0022857">
    <property type="term" value="F:transmembrane transporter activity"/>
    <property type="evidence" value="ECO:0007669"/>
    <property type="project" value="InterPro"/>
</dbReference>
<comment type="caution">
    <text evidence="5">The sequence shown here is derived from an EMBL/GenBank/DDBJ whole genome shotgun (WGS) entry which is preliminary data.</text>
</comment>
<keyword evidence="3" id="KW-1133">Transmembrane helix</keyword>
<keyword evidence="4" id="KW-0472">Membrane</keyword>
<dbReference type="GO" id="GO:0005886">
    <property type="term" value="C:plasma membrane"/>
    <property type="evidence" value="ECO:0007669"/>
    <property type="project" value="TreeGrafter"/>
</dbReference>
<dbReference type="Pfam" id="PF00939">
    <property type="entry name" value="Na_sulph_symp"/>
    <property type="match status" value="1"/>
</dbReference>
<gene>
    <name evidence="5" type="primary">yflS</name>
    <name evidence="5" type="ORF">Lgee_2020</name>
</gene>
<dbReference type="InterPro" id="IPR001898">
    <property type="entry name" value="SLC13A/DASS"/>
</dbReference>
<keyword evidence="2" id="KW-0812">Transmembrane</keyword>
<evidence type="ECO:0000256" key="4">
    <source>
        <dbReference type="ARBA" id="ARBA00023136"/>
    </source>
</evidence>
<dbReference type="Proteomes" id="UP000054785">
    <property type="component" value="Unassembled WGS sequence"/>
</dbReference>
<dbReference type="STRING" id="45065.Lgee_2020"/>
<evidence type="ECO:0000256" key="2">
    <source>
        <dbReference type="ARBA" id="ARBA00022692"/>
    </source>
</evidence>
<dbReference type="RefSeq" id="WP_131793714.1">
    <property type="nucleotide sequence ID" value="NZ_CAAAHN010000002.1"/>
</dbReference>